<reference evidence="5" key="1">
    <citation type="submission" date="2021-02" db="EMBL/GenBank/DDBJ databases">
        <authorList>
            <person name="Nowell W R."/>
        </authorList>
    </citation>
    <scope>NUCLEOTIDE SEQUENCE</scope>
</reference>
<comment type="similarity">
    <text evidence="1">Belongs to the carnitine/choline acetyltransferase family.</text>
</comment>
<dbReference type="SUPFAM" id="SSF52777">
    <property type="entry name" value="CoA-dependent acyltransferases"/>
    <property type="match status" value="2"/>
</dbReference>
<evidence type="ECO:0000259" key="4">
    <source>
        <dbReference type="Pfam" id="PF00755"/>
    </source>
</evidence>
<dbReference type="PANTHER" id="PTHR22589:SF31">
    <property type="entry name" value="CARNITINE O-PALMITOYLTRANSFERASE"/>
    <property type="match status" value="1"/>
</dbReference>
<evidence type="ECO:0000313" key="5">
    <source>
        <dbReference type="EMBL" id="CAF3805039.1"/>
    </source>
</evidence>
<dbReference type="InterPro" id="IPR023213">
    <property type="entry name" value="CAT-like_dom_sf"/>
</dbReference>
<evidence type="ECO:0000256" key="1">
    <source>
        <dbReference type="ARBA" id="ARBA00005232"/>
    </source>
</evidence>
<protein>
    <recommendedName>
        <fullName evidence="4">Choline/carnitine acyltransferase domain-containing protein</fullName>
    </recommendedName>
</protein>
<evidence type="ECO:0000313" key="6">
    <source>
        <dbReference type="Proteomes" id="UP000663823"/>
    </source>
</evidence>
<comment type="caution">
    <text evidence="5">The sequence shown here is derived from an EMBL/GenBank/DDBJ whole genome shotgun (WGS) entry which is preliminary data.</text>
</comment>
<dbReference type="GO" id="GO:0004095">
    <property type="term" value="F:carnitine O-palmitoyltransferase activity"/>
    <property type="evidence" value="ECO:0007669"/>
    <property type="project" value="TreeGrafter"/>
</dbReference>
<dbReference type="Gene3D" id="3.30.559.70">
    <property type="entry name" value="Choline/Carnitine o-acyltransferase, domain 2"/>
    <property type="match status" value="1"/>
</dbReference>
<gene>
    <name evidence="5" type="ORF">OTI717_LOCUS18498</name>
</gene>
<dbReference type="AlphaFoldDB" id="A0A819BNQ0"/>
<keyword evidence="3" id="KW-0012">Acyltransferase</keyword>
<dbReference type="GO" id="GO:0005739">
    <property type="term" value="C:mitochondrion"/>
    <property type="evidence" value="ECO:0007669"/>
    <property type="project" value="TreeGrafter"/>
</dbReference>
<dbReference type="InterPro" id="IPR000542">
    <property type="entry name" value="Carn_acyl_trans"/>
</dbReference>
<evidence type="ECO:0000256" key="2">
    <source>
        <dbReference type="ARBA" id="ARBA00022679"/>
    </source>
</evidence>
<dbReference type="GO" id="GO:0009437">
    <property type="term" value="P:carnitine metabolic process"/>
    <property type="evidence" value="ECO:0007669"/>
    <property type="project" value="TreeGrafter"/>
</dbReference>
<dbReference type="Gene3D" id="3.30.559.10">
    <property type="entry name" value="Chloramphenicol acetyltransferase-like domain"/>
    <property type="match status" value="1"/>
</dbReference>
<dbReference type="InterPro" id="IPR042231">
    <property type="entry name" value="Cho/carn_acyl_trans_2"/>
</dbReference>
<dbReference type="EMBL" id="CAJOAX010002565">
    <property type="protein sequence ID" value="CAF3805039.1"/>
    <property type="molecule type" value="Genomic_DNA"/>
</dbReference>
<keyword evidence="2" id="KW-0808">Transferase</keyword>
<name>A0A819BNQ0_9BILA</name>
<dbReference type="PANTHER" id="PTHR22589">
    <property type="entry name" value="CARNITINE O-ACYLTRANSFERASE"/>
    <property type="match status" value="1"/>
</dbReference>
<feature type="domain" description="Choline/carnitine acyltransferase" evidence="4">
    <location>
        <begin position="2"/>
        <end position="158"/>
    </location>
</feature>
<proteinExistence type="inferred from homology"/>
<dbReference type="GO" id="GO:0006631">
    <property type="term" value="P:fatty acid metabolic process"/>
    <property type="evidence" value="ECO:0007669"/>
    <property type="project" value="TreeGrafter"/>
</dbReference>
<accession>A0A819BNQ0</accession>
<organism evidence="5 6">
    <name type="scientific">Rotaria sordida</name>
    <dbReference type="NCBI Taxonomy" id="392033"/>
    <lineage>
        <taxon>Eukaryota</taxon>
        <taxon>Metazoa</taxon>
        <taxon>Spiralia</taxon>
        <taxon>Gnathifera</taxon>
        <taxon>Rotifera</taxon>
        <taxon>Eurotatoria</taxon>
        <taxon>Bdelloidea</taxon>
        <taxon>Philodinida</taxon>
        <taxon>Philodinidae</taxon>
        <taxon>Rotaria</taxon>
    </lineage>
</organism>
<dbReference type="Pfam" id="PF00755">
    <property type="entry name" value="Carn_acyltransf"/>
    <property type="match status" value="2"/>
</dbReference>
<dbReference type="Proteomes" id="UP000663823">
    <property type="component" value="Unassembled WGS sequence"/>
</dbReference>
<feature type="domain" description="Choline/carnitine acyltransferase" evidence="4">
    <location>
        <begin position="161"/>
        <end position="203"/>
    </location>
</feature>
<evidence type="ECO:0000256" key="3">
    <source>
        <dbReference type="ARBA" id="ARBA00023315"/>
    </source>
</evidence>
<sequence length="220" mass="25217">MKQTARAANIVCATFKYRTELELQQMKPLMVQNLIPLCSSQYERQFNTVRIPGAETDRIVHYPDSHHIAVYHKGRWYQVFMYYKAKLLEPCELQIQLDEIIRDETPPADGEEHLAALTAGDRTLWATARESFFRSGCNRSSLAAIEKAAFVLILEDTEFEIGRVAYDGYGVSYVIAEDIIFFHISSRRSSPETDSQRFGKQICKAFTDMHALFEEQTGST</sequence>
<dbReference type="InterPro" id="IPR039551">
    <property type="entry name" value="Cho/carn_acyl_trans"/>
</dbReference>